<evidence type="ECO:0000256" key="6">
    <source>
        <dbReference type="ARBA" id="ARBA00023004"/>
    </source>
</evidence>
<reference evidence="11" key="1">
    <citation type="submission" date="2025-08" db="UniProtKB">
        <authorList>
            <consortium name="RefSeq"/>
        </authorList>
    </citation>
    <scope>IDENTIFICATION</scope>
    <source>
        <tissue evidence="11">Whole Larva</tissue>
    </source>
</reference>
<dbReference type="InterPro" id="IPR017972">
    <property type="entry name" value="Cyt_P450_CS"/>
</dbReference>
<evidence type="ECO:0000256" key="8">
    <source>
        <dbReference type="RuleBase" id="RU000461"/>
    </source>
</evidence>
<evidence type="ECO:0000256" key="5">
    <source>
        <dbReference type="ARBA" id="ARBA00023002"/>
    </source>
</evidence>
<dbReference type="GeneID" id="108560445"/>
<dbReference type="PANTHER" id="PTHR24291">
    <property type="entry name" value="CYTOCHROME P450 FAMILY 4"/>
    <property type="match status" value="1"/>
</dbReference>
<keyword evidence="6 8" id="KW-0408">Iron</keyword>
<evidence type="ECO:0000256" key="2">
    <source>
        <dbReference type="ARBA" id="ARBA00010617"/>
    </source>
</evidence>
<feature type="transmembrane region" description="Helical" evidence="9">
    <location>
        <begin position="16"/>
        <end position="33"/>
    </location>
</feature>
<keyword evidence="9" id="KW-0472">Membrane</keyword>
<evidence type="ECO:0000313" key="10">
    <source>
        <dbReference type="Proteomes" id="UP000695000"/>
    </source>
</evidence>
<dbReference type="Pfam" id="PF00067">
    <property type="entry name" value="p450"/>
    <property type="match status" value="1"/>
</dbReference>
<evidence type="ECO:0000256" key="3">
    <source>
        <dbReference type="ARBA" id="ARBA00022617"/>
    </source>
</evidence>
<accession>A0ABM1MFY8</accession>
<keyword evidence="7 8" id="KW-0503">Monooxygenase</keyword>
<organism evidence="10 11">
    <name type="scientific">Nicrophorus vespilloides</name>
    <name type="common">Boreal carrion beetle</name>
    <dbReference type="NCBI Taxonomy" id="110193"/>
    <lineage>
        <taxon>Eukaryota</taxon>
        <taxon>Metazoa</taxon>
        <taxon>Ecdysozoa</taxon>
        <taxon>Arthropoda</taxon>
        <taxon>Hexapoda</taxon>
        <taxon>Insecta</taxon>
        <taxon>Pterygota</taxon>
        <taxon>Neoptera</taxon>
        <taxon>Endopterygota</taxon>
        <taxon>Coleoptera</taxon>
        <taxon>Polyphaga</taxon>
        <taxon>Staphyliniformia</taxon>
        <taxon>Silphidae</taxon>
        <taxon>Nicrophorinae</taxon>
        <taxon>Nicrophorus</taxon>
    </lineage>
</organism>
<name>A0ABM1MFY8_NICVS</name>
<evidence type="ECO:0000256" key="1">
    <source>
        <dbReference type="ARBA" id="ARBA00001971"/>
    </source>
</evidence>
<sequence>MTASTKVSAASADSNTIYFLLFIFGFLFVYTYGRKFFRQIQLASKIPGPSTKTMVLTSFKTIHAEPVDMYKLAIKMREGYDDIVKAWFGPRLIIFLYHPADVETILSSSVHIDKSTEYSVFKPWFGNGLLISTGAKWKHHRKMIAPTFHQSILKNFIPTFYQNSLKVVEKMKKEIGHTFDCHEYMSGTTVDILLETAMGYKEPRSEETGFNYAMAVMKLCDILHRRHYKVWLKPEYIFQKTKMAIDHSKLLKVIMNLTTRVVKSKKTEYVKKMASGDSSFEKVEKVEKQEEDVVEDSGFRYVRDDLDEIDDNDVGEKKRLAFLDQLTANAQREDVDFTEKEVLDQVNTIMFEGHDTTAAGSSFALCLMGIHKDVQEKVHQEIEEIFQKSDRPCTFADTLEMKYLERVIMETLRMYPPVPIIARLLQEEVKLSSGDYTLPIGATVVVAQALLHRRPDSFPNPDVFNPDNFLPERCQERHYYSYVPFSAGPRSCVGRKYAMLKLKVLLSTIVRNYRIHSDVTEADFNLQGDIILKISGGFNIRLEPRAKVH</sequence>
<dbReference type="PRINTS" id="PR00463">
    <property type="entry name" value="EP450I"/>
</dbReference>
<evidence type="ECO:0000256" key="4">
    <source>
        <dbReference type="ARBA" id="ARBA00022723"/>
    </source>
</evidence>
<gene>
    <name evidence="11" type="primary">LOC108560445</name>
</gene>
<comment type="cofactor">
    <cofactor evidence="1">
        <name>heme</name>
        <dbReference type="ChEBI" id="CHEBI:30413"/>
    </cofactor>
</comment>
<evidence type="ECO:0000256" key="9">
    <source>
        <dbReference type="SAM" id="Phobius"/>
    </source>
</evidence>
<keyword evidence="9" id="KW-0812">Transmembrane</keyword>
<evidence type="ECO:0000256" key="7">
    <source>
        <dbReference type="ARBA" id="ARBA00023033"/>
    </source>
</evidence>
<dbReference type="InterPro" id="IPR036396">
    <property type="entry name" value="Cyt_P450_sf"/>
</dbReference>
<dbReference type="PROSITE" id="PS00086">
    <property type="entry name" value="CYTOCHROME_P450"/>
    <property type="match status" value="1"/>
</dbReference>
<dbReference type="InterPro" id="IPR001128">
    <property type="entry name" value="Cyt_P450"/>
</dbReference>
<keyword evidence="10" id="KW-1185">Reference proteome</keyword>
<dbReference type="PANTHER" id="PTHR24291:SF106">
    <property type="entry name" value="CYTOCHROME P450 4G1-RELATED"/>
    <property type="match status" value="1"/>
</dbReference>
<keyword evidence="9" id="KW-1133">Transmembrane helix</keyword>
<comment type="similarity">
    <text evidence="2 8">Belongs to the cytochrome P450 family.</text>
</comment>
<keyword evidence="3 8" id="KW-0349">Heme</keyword>
<evidence type="ECO:0000313" key="11">
    <source>
        <dbReference type="RefSeq" id="XP_017773488.1"/>
    </source>
</evidence>
<dbReference type="SUPFAM" id="SSF48264">
    <property type="entry name" value="Cytochrome P450"/>
    <property type="match status" value="1"/>
</dbReference>
<proteinExistence type="inferred from homology"/>
<dbReference type="RefSeq" id="XP_017773488.1">
    <property type="nucleotide sequence ID" value="XM_017917999.1"/>
</dbReference>
<dbReference type="InterPro" id="IPR002401">
    <property type="entry name" value="Cyt_P450_E_grp-I"/>
</dbReference>
<dbReference type="CDD" id="cd20628">
    <property type="entry name" value="CYP4"/>
    <property type="match status" value="1"/>
</dbReference>
<dbReference type="Gene3D" id="1.10.630.10">
    <property type="entry name" value="Cytochrome P450"/>
    <property type="match status" value="1"/>
</dbReference>
<protein>
    <submittedName>
        <fullName evidence="11">Cytochrome P450 4g15-like</fullName>
    </submittedName>
</protein>
<dbReference type="PRINTS" id="PR00385">
    <property type="entry name" value="P450"/>
</dbReference>
<dbReference type="Proteomes" id="UP000695000">
    <property type="component" value="Unplaced"/>
</dbReference>
<dbReference type="InterPro" id="IPR050196">
    <property type="entry name" value="Cytochrome_P450_Monoox"/>
</dbReference>
<keyword evidence="4 8" id="KW-0479">Metal-binding</keyword>
<keyword evidence="5 8" id="KW-0560">Oxidoreductase</keyword>